<dbReference type="EMBL" id="JABMIG020000002">
    <property type="protein sequence ID" value="KAL3805589.1"/>
    <property type="molecule type" value="Genomic_DNA"/>
</dbReference>
<protein>
    <recommendedName>
        <fullName evidence="4">SGNH hydrolase-type esterase domain-containing protein</fullName>
    </recommendedName>
</protein>
<comment type="caution">
    <text evidence="2">The sequence shown here is derived from an EMBL/GenBank/DDBJ whole genome shotgun (WGS) entry which is preliminary data.</text>
</comment>
<evidence type="ECO:0000256" key="1">
    <source>
        <dbReference type="SAM" id="Phobius"/>
    </source>
</evidence>
<evidence type="ECO:0000313" key="3">
    <source>
        <dbReference type="Proteomes" id="UP001516023"/>
    </source>
</evidence>
<name>A0ABD3QZQ6_9STRA</name>
<evidence type="ECO:0000313" key="2">
    <source>
        <dbReference type="EMBL" id="KAL3805589.1"/>
    </source>
</evidence>
<organism evidence="2 3">
    <name type="scientific">Cyclotella cryptica</name>
    <dbReference type="NCBI Taxonomy" id="29204"/>
    <lineage>
        <taxon>Eukaryota</taxon>
        <taxon>Sar</taxon>
        <taxon>Stramenopiles</taxon>
        <taxon>Ochrophyta</taxon>
        <taxon>Bacillariophyta</taxon>
        <taxon>Coscinodiscophyceae</taxon>
        <taxon>Thalassiosirophycidae</taxon>
        <taxon>Stephanodiscales</taxon>
        <taxon>Stephanodiscaceae</taxon>
        <taxon>Cyclotella</taxon>
    </lineage>
</organism>
<keyword evidence="3" id="KW-1185">Reference proteome</keyword>
<gene>
    <name evidence="2" type="ORF">HJC23_005833</name>
</gene>
<dbReference type="SUPFAM" id="SSF52266">
    <property type="entry name" value="SGNH hydrolase"/>
    <property type="match status" value="1"/>
</dbReference>
<feature type="transmembrane region" description="Helical" evidence="1">
    <location>
        <begin position="100"/>
        <end position="120"/>
    </location>
</feature>
<keyword evidence="1" id="KW-0472">Membrane</keyword>
<dbReference type="PANTHER" id="PTHR34407">
    <property type="entry name" value="EXPRESSED PROTEIN"/>
    <property type="match status" value="1"/>
</dbReference>
<sequence>MVSLKGNGRVTKRRNHETCARKPQHFIQTYANIAPSIETTSRKQPRNAILYARGREYTDWLGEVVVVILCQFIPTHDSTSSTNINRREQKITTMARTRAIITHIATFLAGVFVSTLLATYQLSSNELKDDAGGGPLSNSLKVEANAVRGGAKPTNRGNDNQNAGTGNDVTVEKYSERKMGAEAFNANEQLKKPIAMISDSASEIDESVQTTKQSANKHDNICSLLPPPTPTALSMWSSHLPNIFNATKHPGDQDDFTYHDFTALLLHFMTPDRIQRGVKTLPLDWSPVERGLDVIYKRWEFIQNEVEAYRVKNNLDWGKSIPPNVLQDIQNNPKIPRKLNIVVMGGSVTMGVVCNVNPVTSTGITRRSCAWPGRMTSFFSALFGGYELVEFHTVAMGGTNTESGITMWDYSLLPGDTPYPDVVINAYATNDMHYNSVQSALAKNITLEDSVMQLNQAFIRQLLTPKRECGHPPPLLLYLDDYLGNEQNEVLTTMISSQVIHLLSVYYGLGSMSYADAVRDVVYGDTKEWWFQPNWYENGAYQRAVHPHMGMHIANVWVVAFYFLNLASTYCSLPELEGSRNTGGESIQQRRHNRLHAGLDTNSKGVWDYAYQPHRGMPYLRANIELKGGPQQKPRGMPPILTDDLSLENITQLWSDDANTNSHLWKSVDECLKDGKVTQEDEPIEKPCMYSWVVGLERFLDKPKALTGKLKPHVTFNKGWSASDDNNKLGWVPSGVGSKFTMEWERVTQPIRAFTLMIMRSYGEKWEGSKLKVEIWSKEKLMAHQEIVGFHDKKTSETYNIKIKIGTISPGDHDTATVDREITIGSNLKIVFELVEGKTFKISGMAICDH</sequence>
<dbReference type="PANTHER" id="PTHR34407:SF1">
    <property type="entry name" value="SGNH HYDROLASE-TYPE ESTERASE DOMAIN-CONTAINING PROTEIN"/>
    <property type="match status" value="1"/>
</dbReference>
<dbReference type="AlphaFoldDB" id="A0ABD3QZQ6"/>
<dbReference type="Proteomes" id="UP001516023">
    <property type="component" value="Unassembled WGS sequence"/>
</dbReference>
<evidence type="ECO:0008006" key="4">
    <source>
        <dbReference type="Google" id="ProtNLM"/>
    </source>
</evidence>
<keyword evidence="1" id="KW-1133">Transmembrane helix</keyword>
<keyword evidence="1" id="KW-0812">Transmembrane</keyword>
<proteinExistence type="predicted"/>
<accession>A0ABD3QZQ6</accession>
<reference evidence="2 3" key="1">
    <citation type="journal article" date="2020" name="G3 (Bethesda)">
        <title>Improved Reference Genome for Cyclotella cryptica CCMP332, a Model for Cell Wall Morphogenesis, Salinity Adaptation, and Lipid Production in Diatoms (Bacillariophyta).</title>
        <authorList>
            <person name="Roberts W.R."/>
            <person name="Downey K.M."/>
            <person name="Ruck E.C."/>
            <person name="Traller J.C."/>
            <person name="Alverson A.J."/>
        </authorList>
    </citation>
    <scope>NUCLEOTIDE SEQUENCE [LARGE SCALE GENOMIC DNA]</scope>
    <source>
        <strain evidence="2 3">CCMP332</strain>
    </source>
</reference>